<keyword evidence="2 5" id="KW-0812">Transmembrane</keyword>
<dbReference type="HAMAP" id="MF_01600">
    <property type="entry name" value="UPF0182"/>
    <property type="match status" value="1"/>
</dbReference>
<keyword evidence="8" id="KW-1185">Reference proteome</keyword>
<dbReference type="GO" id="GO:0005886">
    <property type="term" value="C:plasma membrane"/>
    <property type="evidence" value="ECO:0007669"/>
    <property type="project" value="UniProtKB-SubCell"/>
</dbReference>
<feature type="region of interest" description="Disordered" evidence="6">
    <location>
        <begin position="900"/>
        <end position="922"/>
    </location>
</feature>
<proteinExistence type="inferred from homology"/>
<accession>A0A8I0KVH1</accession>
<dbReference type="Pfam" id="PF03699">
    <property type="entry name" value="UPF0182"/>
    <property type="match status" value="1"/>
</dbReference>
<feature type="compositionally biased region" description="Low complexity" evidence="6">
    <location>
        <begin position="900"/>
        <end position="918"/>
    </location>
</feature>
<evidence type="ECO:0000256" key="2">
    <source>
        <dbReference type="ARBA" id="ARBA00022692"/>
    </source>
</evidence>
<dbReference type="EMBL" id="JACRUO010000001">
    <property type="protein sequence ID" value="MBD3688929.1"/>
    <property type="molecule type" value="Genomic_DNA"/>
</dbReference>
<reference evidence="7 8" key="1">
    <citation type="submission" date="2020-08" db="EMBL/GenBank/DDBJ databases">
        <title>Winkia gen. nov., sp. nov., isolated from faeces of the Anser albifrons in China.</title>
        <authorList>
            <person name="Liu Q."/>
        </authorList>
    </citation>
    <scope>NUCLEOTIDE SEQUENCE [LARGE SCALE GENOMIC DNA]</scope>
    <source>
        <strain evidence="7 8">C62</strain>
    </source>
</reference>
<evidence type="ECO:0000256" key="1">
    <source>
        <dbReference type="ARBA" id="ARBA00022475"/>
    </source>
</evidence>
<feature type="transmembrane region" description="Helical" evidence="5">
    <location>
        <begin position="7"/>
        <end position="25"/>
    </location>
</feature>
<dbReference type="GO" id="GO:0005576">
    <property type="term" value="C:extracellular region"/>
    <property type="evidence" value="ECO:0007669"/>
    <property type="project" value="TreeGrafter"/>
</dbReference>
<evidence type="ECO:0000256" key="3">
    <source>
        <dbReference type="ARBA" id="ARBA00022989"/>
    </source>
</evidence>
<dbReference type="Proteomes" id="UP000627538">
    <property type="component" value="Unassembled WGS sequence"/>
</dbReference>
<protein>
    <recommendedName>
        <fullName evidence="5">UPF0182 protein H8R10_01585</fullName>
    </recommendedName>
</protein>
<sequence length="975" mass="106858">MSRPHIGPFGITVIVLVILGALIFAGSSFGTEILWFNQIGYARVFWTQLFAFTGMFAVGLVLAAAILIPNLHLAWRSRVSLAEVPRSVQPYRNAFSKHRKAIAIILPLFIGVMGGLTLAPQWRQILVALNGQPFGRRDAQFGIDISFFTFTLPLIDTLLSFVLGMVVIALIASAAIGYIVGSVRFSPLRVARKARIHLGILAAIVSALIGVRYYVDRFVMTYQASSPADGAMYTAVHAQMPARLILAIIALLIAVLFLIAAFKGSWYLPVAGVAVLVVSGLVLGLGYPLVIQRFKVVPNERDLESPYIQRNIDATYAAYGMENLEYENYTARTDATAGQLREDSVTTSQIRLLDPEIIAPTVRQMQQSRQYYTFADQFSVDRYTLTNSDGVEEKRDTVISVRDINLSALANSQRNWVNDHTVYTHGFGVVAAYGNHLNADGLPDYWEQGIPSSGEMGEYEERVYFSPNSPQYSIVGAPKGAKPQELDYPDDTKEAGQVRTTYQGDGGPSIGNFFVKLLYAVKFASTDLFFSDQVNEKSQILYDRDPQQRVSKVAPYLTLDNKSYPAVVDLDGDPKTPKRLVWIIDGYTTSDSYPYAEHVNLDEATADSRTESREMITTENTINYMRNSVKAVVDAYDGSVRLFEWDSDDPVLKTWERIYPGQVKPMSQISGDLMSHLRYPEDLFKVQRSLLTTYHVKDAPQFYTGGDQWRLSEDPTGRARTSATAEPGMSLQPPYYLTMKMPSQDSAEFSLTSVYVPGGNAQFRRAPMAGFLAVDSETGNEAGKVREGYGKLRMIALPSSTTVPGPGQVQNNFNSNRTVNLELNLQDQQGSEVTRGNLLTLPVGGGLLYVQPVYIQSTGDTSYPQLRNVLVAFGDKIGFAPTLEEALDQVFEGNAAATTASSGAASGSAGSAPSAPKEASARLEDALQQAADAMKSADEAMKSGDWAAYGEAQKKLQTAIEAAQAAQNEMGNDAK</sequence>
<evidence type="ECO:0000313" key="7">
    <source>
        <dbReference type="EMBL" id="MBD3688929.1"/>
    </source>
</evidence>
<evidence type="ECO:0000256" key="5">
    <source>
        <dbReference type="HAMAP-Rule" id="MF_01600"/>
    </source>
</evidence>
<feature type="transmembrane region" description="Helical" evidence="5">
    <location>
        <begin position="266"/>
        <end position="290"/>
    </location>
</feature>
<dbReference type="PANTHER" id="PTHR39344">
    <property type="entry name" value="UPF0182 PROTEIN SLL1060"/>
    <property type="match status" value="1"/>
</dbReference>
<keyword evidence="4 5" id="KW-0472">Membrane</keyword>
<keyword evidence="1 5" id="KW-1003">Cell membrane</keyword>
<gene>
    <name evidence="7" type="ORF">H8R10_01585</name>
</gene>
<organism evidence="7 8">
    <name type="scientific">Nanchangia anserum</name>
    <dbReference type="NCBI Taxonomy" id="2692125"/>
    <lineage>
        <taxon>Bacteria</taxon>
        <taxon>Bacillati</taxon>
        <taxon>Actinomycetota</taxon>
        <taxon>Actinomycetes</taxon>
        <taxon>Actinomycetales</taxon>
        <taxon>Actinomycetaceae</taxon>
        <taxon>Nanchangia</taxon>
    </lineage>
</organism>
<dbReference type="InterPro" id="IPR005372">
    <property type="entry name" value="UPF0182"/>
</dbReference>
<feature type="transmembrane region" description="Helical" evidence="5">
    <location>
        <begin position="101"/>
        <end position="119"/>
    </location>
</feature>
<feature type="transmembrane region" description="Helical" evidence="5">
    <location>
        <begin position="158"/>
        <end position="183"/>
    </location>
</feature>
<dbReference type="PANTHER" id="PTHR39344:SF1">
    <property type="entry name" value="UPF0182 PROTEIN SLL1060"/>
    <property type="match status" value="1"/>
</dbReference>
<comment type="similarity">
    <text evidence="5">Belongs to the UPF0182 family.</text>
</comment>
<name>A0A8I0KVH1_9ACTO</name>
<evidence type="ECO:0000256" key="4">
    <source>
        <dbReference type="ARBA" id="ARBA00023136"/>
    </source>
</evidence>
<feature type="transmembrane region" description="Helical" evidence="5">
    <location>
        <begin position="195"/>
        <end position="215"/>
    </location>
</feature>
<feature type="transmembrane region" description="Helical" evidence="5">
    <location>
        <begin position="240"/>
        <end position="259"/>
    </location>
</feature>
<comment type="caution">
    <text evidence="7">The sequence shown here is derived from an EMBL/GenBank/DDBJ whole genome shotgun (WGS) entry which is preliminary data.</text>
</comment>
<feature type="region of interest" description="Disordered" evidence="6">
    <location>
        <begin position="707"/>
        <end position="728"/>
    </location>
</feature>
<comment type="subcellular location">
    <subcellularLocation>
        <location evidence="5">Cell membrane</location>
        <topology evidence="5">Multi-pass membrane protein</topology>
    </subcellularLocation>
</comment>
<evidence type="ECO:0000313" key="8">
    <source>
        <dbReference type="Proteomes" id="UP000627538"/>
    </source>
</evidence>
<feature type="transmembrane region" description="Helical" evidence="5">
    <location>
        <begin position="45"/>
        <end position="68"/>
    </location>
</feature>
<dbReference type="AlphaFoldDB" id="A0A8I0KVH1"/>
<keyword evidence="3 5" id="KW-1133">Transmembrane helix</keyword>
<evidence type="ECO:0000256" key="6">
    <source>
        <dbReference type="SAM" id="MobiDB-lite"/>
    </source>
</evidence>